<accession>A0A7J6KT03</accession>
<dbReference type="OrthoDB" id="426265at2759"/>
<gene>
    <name evidence="2" type="ORF">FOZ61_000767</name>
</gene>
<feature type="compositionally biased region" description="Low complexity" evidence="1">
    <location>
        <begin position="1"/>
        <end position="27"/>
    </location>
</feature>
<evidence type="ECO:0000256" key="1">
    <source>
        <dbReference type="SAM" id="MobiDB-lite"/>
    </source>
</evidence>
<feature type="region of interest" description="Disordered" evidence="1">
    <location>
        <begin position="1"/>
        <end position="115"/>
    </location>
</feature>
<reference evidence="2 3" key="1">
    <citation type="submission" date="2020-04" db="EMBL/GenBank/DDBJ databases">
        <title>Perkinsus olseni comparative genomics.</title>
        <authorList>
            <person name="Bogema D.R."/>
        </authorList>
    </citation>
    <scope>NUCLEOTIDE SEQUENCE [LARGE SCALE GENOMIC DNA]</scope>
    <source>
        <strain evidence="2">ATCC PRA-179</strain>
    </source>
</reference>
<name>A0A7J6KT03_PEROL</name>
<feature type="compositionally biased region" description="Polar residues" evidence="1">
    <location>
        <begin position="83"/>
        <end position="97"/>
    </location>
</feature>
<dbReference type="AlphaFoldDB" id="A0A7J6KT03"/>
<proteinExistence type="predicted"/>
<evidence type="ECO:0000313" key="2">
    <source>
        <dbReference type="EMBL" id="KAF4649984.1"/>
    </source>
</evidence>
<protein>
    <submittedName>
        <fullName evidence="2">Uncharacterized protein</fullName>
    </submittedName>
</protein>
<organism evidence="2 3">
    <name type="scientific">Perkinsus olseni</name>
    <name type="common">Perkinsus atlanticus</name>
    <dbReference type="NCBI Taxonomy" id="32597"/>
    <lineage>
        <taxon>Eukaryota</taxon>
        <taxon>Sar</taxon>
        <taxon>Alveolata</taxon>
        <taxon>Perkinsozoa</taxon>
        <taxon>Perkinsea</taxon>
        <taxon>Perkinsida</taxon>
        <taxon>Perkinsidae</taxon>
        <taxon>Perkinsus</taxon>
    </lineage>
</organism>
<evidence type="ECO:0000313" key="3">
    <source>
        <dbReference type="Proteomes" id="UP000570595"/>
    </source>
</evidence>
<dbReference type="EMBL" id="JABAHT010001158">
    <property type="protein sequence ID" value="KAF4649984.1"/>
    <property type="molecule type" value="Genomic_DNA"/>
</dbReference>
<comment type="caution">
    <text evidence="2">The sequence shown here is derived from an EMBL/GenBank/DDBJ whole genome shotgun (WGS) entry which is preliminary data.</text>
</comment>
<dbReference type="Proteomes" id="UP000570595">
    <property type="component" value="Unassembled WGS sequence"/>
</dbReference>
<sequence length="234" mass="25307">MWSSSSSNSWSTTWGSDDDTTTATNTTDPDRGASDAPGTAFKGATKTVTEERCRTDPSTGETRCDKIRRLFRQTRPGGPMEQVESTRTESSGPQQWSPLFAAPGDAGDGLAESSNTQTDAFPVVDEVGRPVGKATVRSSSSSLDEHHPVHHFMNLLHGHPDTPHETIVVEQTKPGLGEKIFLSIFGSMVDFMFRHLDSEWPDFTSNGGLFSNAMDVATDAADAATQYGPDCYEV</sequence>